<dbReference type="InterPro" id="IPR036322">
    <property type="entry name" value="WD40_repeat_dom_sf"/>
</dbReference>
<dbReference type="FunFam" id="2.130.10.10:FF:000549">
    <property type="entry name" value="Small nucleolar ribonucleoprotein complex subunit"/>
    <property type="match status" value="1"/>
</dbReference>
<evidence type="ECO:0000256" key="4">
    <source>
        <dbReference type="ARBA" id="ARBA00022737"/>
    </source>
</evidence>
<dbReference type="Gene3D" id="2.130.10.10">
    <property type="entry name" value="YVTN repeat-like/Quinoprotein amine dehydrogenase"/>
    <property type="match status" value="1"/>
</dbReference>
<evidence type="ECO:0000256" key="3">
    <source>
        <dbReference type="ARBA" id="ARBA00022574"/>
    </source>
</evidence>
<dbReference type="GO" id="GO:0006364">
    <property type="term" value="P:rRNA processing"/>
    <property type="evidence" value="ECO:0007669"/>
    <property type="project" value="UniProtKB-KW"/>
</dbReference>
<dbReference type="PANTHER" id="PTHR18359">
    <property type="entry name" value="WD-REPEAT PROTEIN-RELATED"/>
    <property type="match status" value="1"/>
</dbReference>
<name>A0A9P4N5H7_9PLEO</name>
<feature type="region of interest" description="Disordered" evidence="6">
    <location>
        <begin position="1"/>
        <end position="65"/>
    </location>
</feature>
<dbReference type="AlphaFoldDB" id="A0A9P4N5H7"/>
<evidence type="ECO:0000313" key="8">
    <source>
        <dbReference type="Proteomes" id="UP000800093"/>
    </source>
</evidence>
<dbReference type="PANTHER" id="PTHR18359:SF0">
    <property type="entry name" value="U3 SMALL NUCLEOLAR RNA-ASSOCIATED PROTEIN 18 HOMOLOG"/>
    <property type="match status" value="1"/>
</dbReference>
<keyword evidence="8" id="KW-1185">Reference proteome</keyword>
<dbReference type="InterPro" id="IPR045161">
    <property type="entry name" value="Utp18"/>
</dbReference>
<keyword evidence="5" id="KW-0539">Nucleus</keyword>
<feature type="compositionally biased region" description="Acidic residues" evidence="6">
    <location>
        <begin position="162"/>
        <end position="177"/>
    </location>
</feature>
<feature type="region of interest" description="Disordered" evidence="6">
    <location>
        <begin position="230"/>
        <end position="260"/>
    </location>
</feature>
<sequence length="650" mass="71808">MAPGKTRTMMCAQHKSDDFKGTPAPKAKGEESAPHASDTEMQIAKTRQPPQQEPEWEGFGAEEGSDANAEAVDVIVDQQDDVPDKDESEEELERLVFGDSAGFMKGIQSFSLETSRAFADEDSERGEEDEDLEAVADQDLFFFDSGPVAPSARVPAVAKVAEEEDEGDKPAWEDSDDERLSISLASMPRLRKLRETEDDDVVSGKEYVRRLRKQYQRLYPMPVWVLQATGKAKRKRTHKTDEGESGEESASDMDVDDEDDLSTQPLARLLKDADILANLSGGSAKRRKLQSGAIDIQRLKDVSQKGPSAITSLSFHPTYPLLLSSGPSSTLYLHHVNSDPHNPNPLLTSLHIKRTPLTTTAFHPSPSDSRIFLSARRRYFHIWNLTTGSIEKVSRIYGHQHEQRTMEYFALSPNGKYMALRGSSKKGGGIINILDASTLQWVTQVRIESRGGVADFAWWGDGTGLSIIGKSGEVTEYSVRNGVIGRWNDEGSVGATVIAVGGKSGRDNWLGGDRWVAVGSSSGIVNLYDRRAWLENNLTSNHNDPNNSIPINPKPLRALQQLTTPTSHLAFSLDGQILAMSSRWKHNALRLVHLPSATVYRNWPTEKTPLGRISAIAWGRPDENEEKEGALALLAVGSESGRIRMWEVRV</sequence>
<evidence type="ECO:0000256" key="1">
    <source>
        <dbReference type="ARBA" id="ARBA00004604"/>
    </source>
</evidence>
<dbReference type="GO" id="GO:0032040">
    <property type="term" value="C:small-subunit processome"/>
    <property type="evidence" value="ECO:0007669"/>
    <property type="project" value="TreeGrafter"/>
</dbReference>
<keyword evidence="4" id="KW-0677">Repeat</keyword>
<comment type="caution">
    <text evidence="7">The sequence shown here is derived from an EMBL/GenBank/DDBJ whole genome shotgun (WGS) entry which is preliminary data.</text>
</comment>
<reference evidence="8" key="1">
    <citation type="journal article" date="2020" name="Stud. Mycol.">
        <title>101 Dothideomycetes genomes: A test case for predicting lifestyles and emergence of pathogens.</title>
        <authorList>
            <person name="Haridas S."/>
            <person name="Albert R."/>
            <person name="Binder M."/>
            <person name="Bloem J."/>
            <person name="LaButti K."/>
            <person name="Salamov A."/>
            <person name="Andreopoulos B."/>
            <person name="Baker S."/>
            <person name="Barry K."/>
            <person name="Bills G."/>
            <person name="Bluhm B."/>
            <person name="Cannon C."/>
            <person name="Castanera R."/>
            <person name="Culley D."/>
            <person name="Daum C."/>
            <person name="Ezra D."/>
            <person name="Gonzalez J."/>
            <person name="Henrissat B."/>
            <person name="Kuo A."/>
            <person name="Liang C."/>
            <person name="Lipzen A."/>
            <person name="Lutzoni F."/>
            <person name="Magnuson J."/>
            <person name="Mondo S."/>
            <person name="Nolan M."/>
            <person name="Ohm R."/>
            <person name="Pangilinan J."/>
            <person name="Park H.-J."/>
            <person name="Ramirez L."/>
            <person name="Alfaro M."/>
            <person name="Sun H."/>
            <person name="Tritt A."/>
            <person name="Yoshinaga Y."/>
            <person name="Zwiers L.-H."/>
            <person name="Turgeon B."/>
            <person name="Goodwin S."/>
            <person name="Spatafora J."/>
            <person name="Crous P."/>
            <person name="Grigoriev I."/>
        </authorList>
    </citation>
    <scope>NUCLEOTIDE SEQUENCE [LARGE SCALE GENOMIC DNA]</scope>
    <source>
        <strain evidence="8">CBS 304.66</strain>
    </source>
</reference>
<dbReference type="EMBL" id="ML986708">
    <property type="protein sequence ID" value="KAF2259451.1"/>
    <property type="molecule type" value="Genomic_DNA"/>
</dbReference>
<dbReference type="SUPFAM" id="SSF50978">
    <property type="entry name" value="WD40 repeat-like"/>
    <property type="match status" value="1"/>
</dbReference>
<dbReference type="InterPro" id="IPR015943">
    <property type="entry name" value="WD40/YVTN_repeat-like_dom_sf"/>
</dbReference>
<protein>
    <submittedName>
        <fullName evidence="7">WD40 repeat-like protein</fullName>
    </submittedName>
</protein>
<evidence type="ECO:0000313" key="7">
    <source>
        <dbReference type="EMBL" id="KAF2259451.1"/>
    </source>
</evidence>
<comment type="subcellular location">
    <subcellularLocation>
        <location evidence="1">Nucleus</location>
        <location evidence="1">Nucleolus</location>
    </subcellularLocation>
</comment>
<dbReference type="GO" id="GO:0034388">
    <property type="term" value="C:Pwp2p-containing subcomplex of 90S preribosome"/>
    <property type="evidence" value="ECO:0007669"/>
    <property type="project" value="TreeGrafter"/>
</dbReference>
<dbReference type="OrthoDB" id="1935146at2759"/>
<organism evidence="7 8">
    <name type="scientific">Lojkania enalia</name>
    <dbReference type="NCBI Taxonomy" id="147567"/>
    <lineage>
        <taxon>Eukaryota</taxon>
        <taxon>Fungi</taxon>
        <taxon>Dikarya</taxon>
        <taxon>Ascomycota</taxon>
        <taxon>Pezizomycotina</taxon>
        <taxon>Dothideomycetes</taxon>
        <taxon>Pleosporomycetidae</taxon>
        <taxon>Pleosporales</taxon>
        <taxon>Pleosporales incertae sedis</taxon>
        <taxon>Lojkania</taxon>
    </lineage>
</organism>
<proteinExistence type="predicted"/>
<feature type="compositionally biased region" description="Acidic residues" evidence="6">
    <location>
        <begin position="243"/>
        <end position="260"/>
    </location>
</feature>
<keyword evidence="2" id="KW-0698">rRNA processing</keyword>
<evidence type="ECO:0000256" key="5">
    <source>
        <dbReference type="ARBA" id="ARBA00023242"/>
    </source>
</evidence>
<keyword evidence="3" id="KW-0853">WD repeat</keyword>
<feature type="region of interest" description="Disordered" evidence="6">
    <location>
        <begin position="156"/>
        <end position="180"/>
    </location>
</feature>
<accession>A0A9P4N5H7</accession>
<dbReference type="Proteomes" id="UP000800093">
    <property type="component" value="Unassembled WGS sequence"/>
</dbReference>
<gene>
    <name evidence="7" type="ORF">CC78DRAFT_68399</name>
</gene>
<evidence type="ECO:0000256" key="6">
    <source>
        <dbReference type="SAM" id="MobiDB-lite"/>
    </source>
</evidence>
<evidence type="ECO:0000256" key="2">
    <source>
        <dbReference type="ARBA" id="ARBA00022552"/>
    </source>
</evidence>